<gene>
    <name evidence="2" type="ORF">TSPGSL018_2078</name>
</gene>
<feature type="compositionally biased region" description="Polar residues" evidence="1">
    <location>
        <begin position="8"/>
        <end position="25"/>
    </location>
</feature>
<name>A0A061SFK9_9CHLO</name>
<accession>A0A061SFK9</accession>
<dbReference type="AlphaFoldDB" id="A0A061SFK9"/>
<evidence type="ECO:0000313" key="2">
    <source>
        <dbReference type="EMBL" id="JAC83967.1"/>
    </source>
</evidence>
<dbReference type="EMBL" id="GBEZ01000966">
    <property type="protein sequence ID" value="JAC83967.1"/>
    <property type="molecule type" value="Transcribed_RNA"/>
</dbReference>
<sequence>MICEHGLKQNQQVPKSRPLRTSNQDTIVQPPYPALQWQLTTCPTLVTPKVAGVVPRCWCTKRPRTFLGALPECEKL</sequence>
<feature type="region of interest" description="Disordered" evidence="1">
    <location>
        <begin position="1"/>
        <end position="25"/>
    </location>
</feature>
<reference evidence="2" key="1">
    <citation type="submission" date="2014-05" db="EMBL/GenBank/DDBJ databases">
        <title>The transcriptome of the halophilic microalga Tetraselmis sp. GSL018 isolated from the Great Salt Lake, Utah.</title>
        <authorList>
            <person name="Jinkerson R.E."/>
            <person name="D'Adamo S."/>
            <person name="Posewitz M.C."/>
        </authorList>
    </citation>
    <scope>NUCLEOTIDE SEQUENCE</scope>
    <source>
        <strain evidence="2">GSL018</strain>
    </source>
</reference>
<proteinExistence type="predicted"/>
<organism evidence="2">
    <name type="scientific">Tetraselmis sp. GSL018</name>
    <dbReference type="NCBI Taxonomy" id="582737"/>
    <lineage>
        <taxon>Eukaryota</taxon>
        <taxon>Viridiplantae</taxon>
        <taxon>Chlorophyta</taxon>
        <taxon>core chlorophytes</taxon>
        <taxon>Chlorodendrophyceae</taxon>
        <taxon>Chlorodendrales</taxon>
        <taxon>Chlorodendraceae</taxon>
        <taxon>Tetraselmis</taxon>
    </lineage>
</organism>
<evidence type="ECO:0000256" key="1">
    <source>
        <dbReference type="SAM" id="MobiDB-lite"/>
    </source>
</evidence>
<protein>
    <submittedName>
        <fullName evidence="2">Uncharacterized protein</fullName>
    </submittedName>
</protein>